<accession>A0ACC0ZT38</accession>
<protein>
    <submittedName>
        <fullName evidence="1">Uncharacterized protein</fullName>
    </submittedName>
</protein>
<evidence type="ECO:0000313" key="1">
    <source>
        <dbReference type="EMBL" id="KAJ0074823.1"/>
    </source>
</evidence>
<name>A0ACC0ZT38_9ROSI</name>
<keyword evidence="2" id="KW-1185">Reference proteome</keyword>
<dbReference type="EMBL" id="CM047910">
    <property type="protein sequence ID" value="KAJ0074823.1"/>
    <property type="molecule type" value="Genomic_DNA"/>
</dbReference>
<proteinExistence type="predicted"/>
<gene>
    <name evidence="1" type="ORF">Patl1_35201</name>
</gene>
<comment type="caution">
    <text evidence="1">The sequence shown here is derived from an EMBL/GenBank/DDBJ whole genome shotgun (WGS) entry which is preliminary data.</text>
</comment>
<dbReference type="Proteomes" id="UP001164250">
    <property type="component" value="Chromosome 15"/>
</dbReference>
<organism evidence="1 2">
    <name type="scientific">Pistacia atlantica</name>
    <dbReference type="NCBI Taxonomy" id="434234"/>
    <lineage>
        <taxon>Eukaryota</taxon>
        <taxon>Viridiplantae</taxon>
        <taxon>Streptophyta</taxon>
        <taxon>Embryophyta</taxon>
        <taxon>Tracheophyta</taxon>
        <taxon>Spermatophyta</taxon>
        <taxon>Magnoliopsida</taxon>
        <taxon>eudicotyledons</taxon>
        <taxon>Gunneridae</taxon>
        <taxon>Pentapetalae</taxon>
        <taxon>rosids</taxon>
        <taxon>malvids</taxon>
        <taxon>Sapindales</taxon>
        <taxon>Anacardiaceae</taxon>
        <taxon>Pistacia</taxon>
    </lineage>
</organism>
<reference evidence="2" key="1">
    <citation type="journal article" date="2023" name="G3 (Bethesda)">
        <title>Genome assembly and association tests identify interacting loci associated with vigor, precocity, and sex in interspecific pistachio rootstocks.</title>
        <authorList>
            <person name="Palmer W."/>
            <person name="Jacygrad E."/>
            <person name="Sagayaradj S."/>
            <person name="Cavanaugh K."/>
            <person name="Han R."/>
            <person name="Bertier L."/>
            <person name="Beede B."/>
            <person name="Kafkas S."/>
            <person name="Golino D."/>
            <person name="Preece J."/>
            <person name="Michelmore R."/>
        </authorList>
    </citation>
    <scope>NUCLEOTIDE SEQUENCE [LARGE SCALE GENOMIC DNA]</scope>
</reference>
<evidence type="ECO:0000313" key="2">
    <source>
        <dbReference type="Proteomes" id="UP001164250"/>
    </source>
</evidence>
<sequence>MLCSNRLLHYRFCRGLEVIELDQKTELVLELDGHVMRCVHDQNGNHLRVLEHCSDEQQGQRIVDEILESAYVLAQGQNGNYVTQVGIVCFVLFT</sequence>